<evidence type="ECO:0000256" key="1">
    <source>
        <dbReference type="ARBA" id="ARBA00038097"/>
    </source>
</evidence>
<name>A0A448YTS9_BRENA</name>
<feature type="domain" description="AB hydrolase-1" evidence="2">
    <location>
        <begin position="133"/>
        <end position="405"/>
    </location>
</feature>
<dbReference type="GO" id="GO:0042171">
    <property type="term" value="F:lysophosphatidic acid acyltransferase activity"/>
    <property type="evidence" value="ECO:0007669"/>
    <property type="project" value="TreeGrafter"/>
</dbReference>
<organism evidence="3 4">
    <name type="scientific">Brettanomyces naardenensis</name>
    <name type="common">Yeast</name>
    <dbReference type="NCBI Taxonomy" id="13370"/>
    <lineage>
        <taxon>Eukaryota</taxon>
        <taxon>Fungi</taxon>
        <taxon>Dikarya</taxon>
        <taxon>Ascomycota</taxon>
        <taxon>Saccharomycotina</taxon>
        <taxon>Pichiomycetes</taxon>
        <taxon>Pichiales</taxon>
        <taxon>Pichiaceae</taxon>
        <taxon>Brettanomyces</taxon>
    </lineage>
</organism>
<dbReference type="STRING" id="13370.A0A448YTS9"/>
<dbReference type="GO" id="GO:0055088">
    <property type="term" value="P:lipid homeostasis"/>
    <property type="evidence" value="ECO:0007669"/>
    <property type="project" value="TreeGrafter"/>
</dbReference>
<dbReference type="Pfam" id="PF00561">
    <property type="entry name" value="Abhydrolase_1"/>
    <property type="match status" value="1"/>
</dbReference>
<dbReference type="SUPFAM" id="SSF53474">
    <property type="entry name" value="alpha/beta-Hydrolases"/>
    <property type="match status" value="1"/>
</dbReference>
<dbReference type="OrthoDB" id="7457040at2759"/>
<dbReference type="PANTHER" id="PTHR42886">
    <property type="entry name" value="RE40534P-RELATED"/>
    <property type="match status" value="1"/>
</dbReference>
<dbReference type="GO" id="GO:0004623">
    <property type="term" value="F:phospholipase A2 activity"/>
    <property type="evidence" value="ECO:0007669"/>
    <property type="project" value="TreeGrafter"/>
</dbReference>
<keyword evidence="4" id="KW-1185">Reference proteome</keyword>
<dbReference type="Proteomes" id="UP000290900">
    <property type="component" value="Unassembled WGS sequence"/>
</dbReference>
<proteinExistence type="inferred from homology"/>
<dbReference type="InterPro" id="IPR000073">
    <property type="entry name" value="AB_hydrolase_1"/>
</dbReference>
<dbReference type="FunCoup" id="A0A448YTS9">
    <property type="interactions" value="154"/>
</dbReference>
<evidence type="ECO:0000313" key="4">
    <source>
        <dbReference type="Proteomes" id="UP000290900"/>
    </source>
</evidence>
<gene>
    <name evidence="3" type="ORF">BRENAR_LOCUS5034</name>
</gene>
<dbReference type="PANTHER" id="PTHR42886:SF29">
    <property type="entry name" value="PUMMELIG, ISOFORM A"/>
    <property type="match status" value="1"/>
</dbReference>
<dbReference type="AlphaFoldDB" id="A0A448YTS9"/>
<dbReference type="InterPro" id="IPR029058">
    <property type="entry name" value="AB_hydrolase_fold"/>
</dbReference>
<dbReference type="GO" id="GO:0005743">
    <property type="term" value="C:mitochondrial inner membrane"/>
    <property type="evidence" value="ECO:0007669"/>
    <property type="project" value="TreeGrafter"/>
</dbReference>
<protein>
    <submittedName>
        <fullName evidence="3">DEKNAAC105523</fullName>
    </submittedName>
</protein>
<dbReference type="InParanoid" id="A0A448YTS9"/>
<dbReference type="Gene3D" id="3.40.50.1820">
    <property type="entry name" value="alpha/beta hydrolase"/>
    <property type="match status" value="1"/>
</dbReference>
<accession>A0A448YTS9</accession>
<evidence type="ECO:0000313" key="3">
    <source>
        <dbReference type="EMBL" id="VEU24306.1"/>
    </source>
</evidence>
<reference evidence="3 4" key="1">
    <citation type="submission" date="2018-12" db="EMBL/GenBank/DDBJ databases">
        <authorList>
            <person name="Tiukova I."/>
            <person name="Dainat J."/>
        </authorList>
    </citation>
    <scope>NUCLEOTIDE SEQUENCE [LARGE SCALE GENOMIC DNA]</scope>
</reference>
<dbReference type="GO" id="GO:0006654">
    <property type="term" value="P:phosphatidic acid biosynthetic process"/>
    <property type="evidence" value="ECO:0007669"/>
    <property type="project" value="TreeGrafter"/>
</dbReference>
<dbReference type="EMBL" id="CAACVR010000076">
    <property type="protein sequence ID" value="VEU24306.1"/>
    <property type="molecule type" value="Genomic_DNA"/>
</dbReference>
<dbReference type="GO" id="GO:0035965">
    <property type="term" value="P:cardiolipin acyl-chain remodeling"/>
    <property type="evidence" value="ECO:0007669"/>
    <property type="project" value="TreeGrafter"/>
</dbReference>
<evidence type="ECO:0000259" key="2">
    <source>
        <dbReference type="Pfam" id="PF00561"/>
    </source>
</evidence>
<comment type="similarity">
    <text evidence="1">Belongs to the peptidase S33 family. ABHD4/ABHD5 subfamily.</text>
</comment>
<sequence>MLSVSRGAAPLLKCGTGLHNVAGCFSRYYSDTTSSGTSTPNGGYKVSTPPSGLPFWKMAKVIFPLSLKDSVKHFERRHQLDKIQSDLLSILPFYPEASQHHSSKVIHTVIDESSGDFINEFHISPLAPSKPSKHVIFVHGYGAGLGFFVKNLEALAEQRPDWDIHAIDLPGCGCSSRGSFPHNVAFSHYEEIEKWFSDRLSLWFEKRGLNKDNTVIVAHSMGAYLCCVLNFKRPDLFNRMMLVSPAGIYHSRKDEVLAAAPGWFKKLWDRNVSPFSLVRNAGPLGSMLVSGWTSRRFSKNNRIFSPLEQKLMHMYTYAIFNAKGSGEYMLNYFLAPGGVPRHPLLQRIQNLNCNTTWLYGDHDWMDKLGGLEACRIIRESSKTTGHPLEATCKIIKDSGHHIYLDSFDEFNNLVVAELQKFEETTPDIIQSGVVKAQ</sequence>